<evidence type="ECO:0000256" key="4">
    <source>
        <dbReference type="ARBA" id="ARBA00022763"/>
    </source>
</evidence>
<organism evidence="13 14">
    <name type="scientific">Caulobacter rhizosphaerae</name>
    <dbReference type="NCBI Taxonomy" id="2010972"/>
    <lineage>
        <taxon>Bacteria</taxon>
        <taxon>Pseudomonadati</taxon>
        <taxon>Pseudomonadota</taxon>
        <taxon>Alphaproteobacteria</taxon>
        <taxon>Caulobacterales</taxon>
        <taxon>Caulobacteraceae</taxon>
        <taxon>Caulobacter</taxon>
    </lineage>
</organism>
<dbReference type="Gene3D" id="1.10.1670.10">
    <property type="entry name" value="Helix-hairpin-Helix base-excision DNA repair enzymes (C-terminal)"/>
    <property type="match status" value="1"/>
</dbReference>
<keyword evidence="6 10" id="KW-0408">Iron</keyword>
<dbReference type="InterPro" id="IPR003651">
    <property type="entry name" value="Endonuclease3_FeS-loop_motif"/>
</dbReference>
<evidence type="ECO:0000313" key="14">
    <source>
        <dbReference type="Proteomes" id="UP001262754"/>
    </source>
</evidence>
<keyword evidence="2 10" id="KW-0004">4Fe-4S</keyword>
<evidence type="ECO:0000256" key="5">
    <source>
        <dbReference type="ARBA" id="ARBA00022801"/>
    </source>
</evidence>
<keyword evidence="10 13" id="KW-0456">Lyase</keyword>
<reference evidence="13 14" key="1">
    <citation type="submission" date="2023-07" db="EMBL/GenBank/DDBJ databases">
        <title>Sorghum-associated microbial communities from plants grown in Nebraska, USA.</title>
        <authorList>
            <person name="Schachtman D."/>
        </authorList>
    </citation>
    <scope>NUCLEOTIDE SEQUENCE [LARGE SCALE GENOMIC DNA]</scope>
    <source>
        <strain evidence="13 14">DS2154</strain>
    </source>
</reference>
<keyword evidence="5 10" id="KW-0378">Hydrolase</keyword>
<dbReference type="SMART" id="SM00478">
    <property type="entry name" value="ENDO3c"/>
    <property type="match status" value="1"/>
</dbReference>
<dbReference type="InterPro" id="IPR000445">
    <property type="entry name" value="HhH_motif"/>
</dbReference>
<evidence type="ECO:0000256" key="6">
    <source>
        <dbReference type="ARBA" id="ARBA00023004"/>
    </source>
</evidence>
<keyword evidence="13" id="KW-0540">Nuclease</keyword>
<keyword evidence="9 10" id="KW-0326">Glycosidase</keyword>
<dbReference type="InterPro" id="IPR004035">
    <property type="entry name" value="Endouclease-III_FeS-bd_BS"/>
</dbReference>
<gene>
    <name evidence="10" type="primary">nth</name>
    <name evidence="13" type="ORF">J2800_001765</name>
</gene>
<dbReference type="Pfam" id="PF00730">
    <property type="entry name" value="HhH-GPD"/>
    <property type="match status" value="1"/>
</dbReference>
<feature type="binding site" evidence="10">
    <location>
        <position position="218"/>
    </location>
    <ligand>
        <name>[4Fe-4S] cluster</name>
        <dbReference type="ChEBI" id="CHEBI:49883"/>
    </ligand>
</feature>
<evidence type="ECO:0000259" key="12">
    <source>
        <dbReference type="SMART" id="SM00478"/>
    </source>
</evidence>
<dbReference type="InterPro" id="IPR011257">
    <property type="entry name" value="DNA_glycosylase"/>
</dbReference>
<evidence type="ECO:0000313" key="13">
    <source>
        <dbReference type="EMBL" id="MDR6531026.1"/>
    </source>
</evidence>
<dbReference type="InterPro" id="IPR023170">
    <property type="entry name" value="HhH_base_excis_C"/>
</dbReference>
<dbReference type="NCBIfam" id="TIGR01083">
    <property type="entry name" value="nth"/>
    <property type="match status" value="1"/>
</dbReference>
<keyword evidence="13" id="KW-0255">Endonuclease</keyword>
<evidence type="ECO:0000256" key="3">
    <source>
        <dbReference type="ARBA" id="ARBA00022723"/>
    </source>
</evidence>
<dbReference type="Pfam" id="PF10576">
    <property type="entry name" value="EndIII_4Fe-2S"/>
    <property type="match status" value="1"/>
</dbReference>
<dbReference type="Proteomes" id="UP001262754">
    <property type="component" value="Unassembled WGS sequence"/>
</dbReference>
<dbReference type="InterPro" id="IPR003265">
    <property type="entry name" value="HhH-GPD_domain"/>
</dbReference>
<feature type="region of interest" description="Disordered" evidence="11">
    <location>
        <begin position="1"/>
        <end position="24"/>
    </location>
</feature>
<keyword evidence="8 10" id="KW-0234">DNA repair</keyword>
<dbReference type="RefSeq" id="WP_310030801.1">
    <property type="nucleotide sequence ID" value="NZ_JAVDRL010000004.1"/>
</dbReference>
<dbReference type="PROSITE" id="PS00764">
    <property type="entry name" value="ENDONUCLEASE_III_1"/>
    <property type="match status" value="1"/>
</dbReference>
<dbReference type="EMBL" id="JAVDRL010000004">
    <property type="protein sequence ID" value="MDR6531026.1"/>
    <property type="molecule type" value="Genomic_DNA"/>
</dbReference>
<feature type="domain" description="HhH-GPD" evidence="12">
    <location>
        <begin position="62"/>
        <end position="209"/>
    </location>
</feature>
<evidence type="ECO:0000256" key="10">
    <source>
        <dbReference type="HAMAP-Rule" id="MF_00942"/>
    </source>
</evidence>
<dbReference type="SMART" id="SM00525">
    <property type="entry name" value="FES"/>
    <property type="match status" value="1"/>
</dbReference>
<sequence length="236" mass="26075">MALPARKPSKPLVKKRPAAKRVPPAERERVEVLFSRFESLEDHPKTELHYSNPYTLVTAVALSAQATDVQVNKATGPLFQVADSAAKMLELGEEGLIPYIASIGLYRTKAKNVIAAARILVERHGGEVPLNRAALESLPGVGRKTASVVLNELDIEPAIAVDTHVFRVSHRLKLSAGKTPDAVEDDLMRIVPDRYKTRAHHWLILHGRYVCVARRPKCEICRIADLCPSRELFVGA</sequence>
<dbReference type="HAMAP" id="MF_00942">
    <property type="entry name" value="Nth"/>
    <property type="match status" value="1"/>
</dbReference>
<feature type="binding site" evidence="10">
    <location>
        <position position="211"/>
    </location>
    <ligand>
        <name>[4Fe-4S] cluster</name>
        <dbReference type="ChEBI" id="CHEBI:49883"/>
    </ligand>
</feature>
<proteinExistence type="inferred from homology"/>
<feature type="compositionally biased region" description="Basic residues" evidence="11">
    <location>
        <begin position="7"/>
        <end position="19"/>
    </location>
</feature>
<keyword evidence="4 10" id="KW-0227">DNA damage</keyword>
<keyword evidence="3 10" id="KW-0479">Metal-binding</keyword>
<dbReference type="CDD" id="cd00056">
    <property type="entry name" value="ENDO3c"/>
    <property type="match status" value="1"/>
</dbReference>
<feature type="binding site" evidence="10">
    <location>
        <position position="221"/>
    </location>
    <ligand>
        <name>[4Fe-4S] cluster</name>
        <dbReference type="ChEBI" id="CHEBI:49883"/>
    </ligand>
</feature>
<comment type="function">
    <text evidence="10">DNA repair enzyme that has both DNA N-glycosylase activity and AP-lyase activity. The DNA N-glycosylase activity releases various damaged pyrimidines from DNA by cleaving the N-glycosidic bond, leaving an AP (apurinic/apyrimidinic) site. The AP-lyase activity cleaves the phosphodiester bond 3' to the AP site by a beta-elimination, leaving a 3'-terminal unsaturated sugar and a product with a terminal 5'-phosphate.</text>
</comment>
<dbReference type="GO" id="GO:0140078">
    <property type="term" value="F:class I DNA-(apurinic or apyrimidinic site) endonuclease activity"/>
    <property type="evidence" value="ECO:0007669"/>
    <property type="project" value="UniProtKB-EC"/>
</dbReference>
<evidence type="ECO:0000256" key="11">
    <source>
        <dbReference type="SAM" id="MobiDB-lite"/>
    </source>
</evidence>
<dbReference type="Pfam" id="PF00633">
    <property type="entry name" value="HHH"/>
    <property type="match status" value="1"/>
</dbReference>
<evidence type="ECO:0000256" key="7">
    <source>
        <dbReference type="ARBA" id="ARBA00023014"/>
    </source>
</evidence>
<evidence type="ECO:0000256" key="2">
    <source>
        <dbReference type="ARBA" id="ARBA00022485"/>
    </source>
</evidence>
<keyword evidence="7 10" id="KW-0411">Iron-sulfur</keyword>
<keyword evidence="10" id="KW-0238">DNA-binding</keyword>
<dbReference type="SUPFAM" id="SSF48150">
    <property type="entry name" value="DNA-glycosylase"/>
    <property type="match status" value="1"/>
</dbReference>
<keyword evidence="14" id="KW-1185">Reference proteome</keyword>
<protein>
    <recommendedName>
        <fullName evidence="10">Endonuclease III</fullName>
        <ecNumber evidence="10">4.2.99.18</ecNumber>
    </recommendedName>
    <alternativeName>
        <fullName evidence="10">DNA-(apurinic or apyrimidinic site) lyase</fullName>
    </alternativeName>
</protein>
<evidence type="ECO:0000256" key="9">
    <source>
        <dbReference type="ARBA" id="ARBA00023295"/>
    </source>
</evidence>
<dbReference type="InterPro" id="IPR005759">
    <property type="entry name" value="Nth"/>
</dbReference>
<name>A0ABU1MYN4_9CAUL</name>
<dbReference type="PANTHER" id="PTHR10359">
    <property type="entry name" value="A/G-SPECIFIC ADENINE GLYCOSYLASE/ENDONUCLEASE III"/>
    <property type="match status" value="1"/>
</dbReference>
<evidence type="ECO:0000256" key="8">
    <source>
        <dbReference type="ARBA" id="ARBA00023204"/>
    </source>
</evidence>
<comment type="caution">
    <text evidence="13">The sequence shown here is derived from an EMBL/GenBank/DDBJ whole genome shotgun (WGS) entry which is preliminary data.</text>
</comment>
<dbReference type="EC" id="4.2.99.18" evidence="10"/>
<evidence type="ECO:0000256" key="1">
    <source>
        <dbReference type="ARBA" id="ARBA00008343"/>
    </source>
</evidence>
<comment type="catalytic activity">
    <reaction evidence="10">
        <text>2'-deoxyribonucleotide-(2'-deoxyribose 5'-phosphate)-2'-deoxyribonucleotide-DNA = a 3'-end 2'-deoxyribonucleotide-(2,3-dehydro-2,3-deoxyribose 5'-phosphate)-DNA + a 5'-end 5'-phospho-2'-deoxyribonucleoside-DNA + H(+)</text>
        <dbReference type="Rhea" id="RHEA:66592"/>
        <dbReference type="Rhea" id="RHEA-COMP:13180"/>
        <dbReference type="Rhea" id="RHEA-COMP:16897"/>
        <dbReference type="Rhea" id="RHEA-COMP:17067"/>
        <dbReference type="ChEBI" id="CHEBI:15378"/>
        <dbReference type="ChEBI" id="CHEBI:136412"/>
        <dbReference type="ChEBI" id="CHEBI:157695"/>
        <dbReference type="ChEBI" id="CHEBI:167181"/>
        <dbReference type="EC" id="4.2.99.18"/>
    </reaction>
</comment>
<comment type="cofactor">
    <cofactor evidence="10">
        <name>[4Fe-4S] cluster</name>
        <dbReference type="ChEBI" id="CHEBI:49883"/>
    </cofactor>
    <text evidence="10">Binds 1 [4Fe-4S] cluster.</text>
</comment>
<accession>A0ABU1MYN4</accession>
<dbReference type="Gene3D" id="1.10.340.30">
    <property type="entry name" value="Hypothetical protein, domain 2"/>
    <property type="match status" value="1"/>
</dbReference>
<dbReference type="PANTHER" id="PTHR10359:SF18">
    <property type="entry name" value="ENDONUCLEASE III"/>
    <property type="match status" value="1"/>
</dbReference>
<feature type="binding site" evidence="10">
    <location>
        <position position="227"/>
    </location>
    <ligand>
        <name>[4Fe-4S] cluster</name>
        <dbReference type="ChEBI" id="CHEBI:49883"/>
    </ligand>
</feature>
<comment type="similarity">
    <text evidence="1 10">Belongs to the Nth/MutY family.</text>
</comment>